<evidence type="ECO:0000313" key="2">
    <source>
        <dbReference type="EMBL" id="KAK0649216.1"/>
    </source>
</evidence>
<accession>A0AA39YAU6</accession>
<organism evidence="2 3">
    <name type="scientific">Cercophora newfieldiana</name>
    <dbReference type="NCBI Taxonomy" id="92897"/>
    <lineage>
        <taxon>Eukaryota</taxon>
        <taxon>Fungi</taxon>
        <taxon>Dikarya</taxon>
        <taxon>Ascomycota</taxon>
        <taxon>Pezizomycotina</taxon>
        <taxon>Sordariomycetes</taxon>
        <taxon>Sordariomycetidae</taxon>
        <taxon>Sordariales</taxon>
        <taxon>Lasiosphaeriaceae</taxon>
        <taxon>Cercophora</taxon>
    </lineage>
</organism>
<comment type="similarity">
    <text evidence="1">Belongs to the asaB hydroxylase/desaturase family.</text>
</comment>
<dbReference type="PANTHER" id="PTHR34598">
    <property type="entry name" value="BLL6449 PROTEIN"/>
    <property type="match status" value="1"/>
</dbReference>
<keyword evidence="3" id="KW-1185">Reference proteome</keyword>
<sequence length="287" mass="32501">MASEPRTVATFNYMKWNAKLYQTEKPFQITIDIPKDAPDQRTTNVEMEKGPEETITDIRSTVDSYHLDEHGFAFFPMNAERLPAWKFSNPRFVNEQYLPQCVSLIKKALPGADRVHFFGWRLRSSDPLSSGSNINGRTVKPAPVPHVDQTPGAVHDLVAERFPHEAEELFRGRVRTVIIWRPISGPVEDWPLAVTEASSVLPSSLVEVSRIRPGYCGDVLYMLPQEGVKWHYLSKQRSDEALVMKIFDTREGVAGYCAHASFKLKNATVNAPPRESIEVRAMVFSNE</sequence>
<proteinExistence type="inferred from homology"/>
<dbReference type="GO" id="GO:0016491">
    <property type="term" value="F:oxidoreductase activity"/>
    <property type="evidence" value="ECO:0007669"/>
    <property type="project" value="InterPro"/>
</dbReference>
<gene>
    <name evidence="2" type="ORF">B0T16DRAFT_349843</name>
</gene>
<dbReference type="Proteomes" id="UP001174936">
    <property type="component" value="Unassembled WGS sequence"/>
</dbReference>
<evidence type="ECO:0000313" key="3">
    <source>
        <dbReference type="Proteomes" id="UP001174936"/>
    </source>
</evidence>
<dbReference type="EMBL" id="JAULSV010000003">
    <property type="protein sequence ID" value="KAK0649216.1"/>
    <property type="molecule type" value="Genomic_DNA"/>
</dbReference>
<dbReference type="PANTHER" id="PTHR34598:SF3">
    <property type="entry name" value="OXIDOREDUCTASE AN1597"/>
    <property type="match status" value="1"/>
</dbReference>
<name>A0AA39YAU6_9PEZI</name>
<comment type="caution">
    <text evidence="2">The sequence shown here is derived from an EMBL/GenBank/DDBJ whole genome shotgun (WGS) entry which is preliminary data.</text>
</comment>
<dbReference type="NCBIfam" id="NF041278">
    <property type="entry name" value="CmcJ_NvfI_EfuI"/>
    <property type="match status" value="1"/>
</dbReference>
<dbReference type="AlphaFoldDB" id="A0AA39YAU6"/>
<protein>
    <submittedName>
        <fullName evidence="2">Uncharacterized protein</fullName>
    </submittedName>
</protein>
<evidence type="ECO:0000256" key="1">
    <source>
        <dbReference type="ARBA" id="ARBA00023604"/>
    </source>
</evidence>
<reference evidence="2" key="1">
    <citation type="submission" date="2023-06" db="EMBL/GenBank/DDBJ databases">
        <title>Genome-scale phylogeny and comparative genomics of the fungal order Sordariales.</title>
        <authorList>
            <consortium name="Lawrence Berkeley National Laboratory"/>
            <person name="Hensen N."/>
            <person name="Bonometti L."/>
            <person name="Westerberg I."/>
            <person name="Brannstrom I.O."/>
            <person name="Guillou S."/>
            <person name="Cros-Aarteil S."/>
            <person name="Calhoun S."/>
            <person name="Haridas S."/>
            <person name="Kuo A."/>
            <person name="Mondo S."/>
            <person name="Pangilinan J."/>
            <person name="Riley R."/>
            <person name="Labutti K."/>
            <person name="Andreopoulos B."/>
            <person name="Lipzen A."/>
            <person name="Chen C."/>
            <person name="Yanf M."/>
            <person name="Daum C."/>
            <person name="Ng V."/>
            <person name="Clum A."/>
            <person name="Steindorff A."/>
            <person name="Ohm R."/>
            <person name="Martin F."/>
            <person name="Silar P."/>
            <person name="Natvig D."/>
            <person name="Lalanne C."/>
            <person name="Gautier V."/>
            <person name="Ament-Velasquez S.L."/>
            <person name="Kruys A."/>
            <person name="Hutchinson M.I."/>
            <person name="Powell A.J."/>
            <person name="Barry K."/>
            <person name="Miller A.N."/>
            <person name="Grigoriev I.V."/>
            <person name="Debuchy R."/>
            <person name="Gladieux P."/>
            <person name="Thoren M.H."/>
            <person name="Johannesson H."/>
        </authorList>
    </citation>
    <scope>NUCLEOTIDE SEQUENCE</scope>
    <source>
        <strain evidence="2">SMH2532-1</strain>
    </source>
</reference>
<dbReference type="InterPro" id="IPR044053">
    <property type="entry name" value="AsaB-like"/>
</dbReference>